<sequence length="372" mass="38599">MAKIRLGMTGGGLGSFIGPMHHLGAHLSGRFELVAGAFSSDPDRSRAAGASYGVAPERCYADHAAMIAAEAARRDGIQALAIATPNHLHLPAALSAIEAGLHVMSDKPATATLAEAEQLREALAGSASLYALTFTYSGFPIIREARARVAGGMIGAVRKVAASFNQGWLANPLEQAGNPRAAWRMDPSRSGVGGCISDIGTHAFHLAEYVTGDTVSEIVADVRTHVPGRALDDDANILMRFAGGASGVLASSQVAVGERLGFTLQVFGEKGALHWNAEAPEAMRFVAADGAVSLLSPMSPGLLVREPLQPGFGGSILAGFAVQYRDFAKAIDGDTALIGTVLPGIEDGVRTMRFVETAVRASADRAGWTSLA</sequence>
<feature type="domain" description="Gfo/Idh/MocA-like oxidoreductase N-terminal" evidence="2">
    <location>
        <begin position="12"/>
        <end position="125"/>
    </location>
</feature>
<dbReference type="Gene3D" id="3.30.360.10">
    <property type="entry name" value="Dihydrodipicolinate Reductase, domain 2"/>
    <property type="match status" value="1"/>
</dbReference>
<proteinExistence type="predicted"/>
<evidence type="ECO:0000259" key="3">
    <source>
        <dbReference type="Pfam" id="PF22725"/>
    </source>
</evidence>
<dbReference type="Proteomes" id="UP000557392">
    <property type="component" value="Unassembled WGS sequence"/>
</dbReference>
<dbReference type="GO" id="GO:0000166">
    <property type="term" value="F:nucleotide binding"/>
    <property type="evidence" value="ECO:0007669"/>
    <property type="project" value="InterPro"/>
</dbReference>
<gene>
    <name evidence="4" type="ORF">GGR46_004668</name>
</gene>
<accession>A0A7W6NZ67</accession>
<dbReference type="PANTHER" id="PTHR43818:SF11">
    <property type="entry name" value="BCDNA.GH03377"/>
    <property type="match status" value="1"/>
</dbReference>
<reference evidence="4 5" key="1">
    <citation type="submission" date="2020-08" db="EMBL/GenBank/DDBJ databases">
        <title>Genomic Encyclopedia of Type Strains, Phase IV (KMG-IV): sequencing the most valuable type-strain genomes for metagenomic binning, comparative biology and taxonomic classification.</title>
        <authorList>
            <person name="Goeker M."/>
        </authorList>
    </citation>
    <scope>NUCLEOTIDE SEQUENCE [LARGE SCALE GENOMIC DNA]</scope>
    <source>
        <strain evidence="4 5">DSM 101806</strain>
    </source>
</reference>
<dbReference type="GO" id="GO:0016491">
    <property type="term" value="F:oxidoreductase activity"/>
    <property type="evidence" value="ECO:0007669"/>
    <property type="project" value="UniProtKB-KW"/>
</dbReference>
<dbReference type="InterPro" id="IPR000683">
    <property type="entry name" value="Gfo/Idh/MocA-like_OxRdtase_N"/>
</dbReference>
<dbReference type="EMBL" id="JACIEH010000005">
    <property type="protein sequence ID" value="MBB4101078.1"/>
    <property type="molecule type" value="Genomic_DNA"/>
</dbReference>
<keyword evidence="5" id="KW-1185">Reference proteome</keyword>
<dbReference type="InterPro" id="IPR036291">
    <property type="entry name" value="NAD(P)-bd_dom_sf"/>
</dbReference>
<comment type="caution">
    <text evidence="4">The sequence shown here is derived from an EMBL/GenBank/DDBJ whole genome shotgun (WGS) entry which is preliminary data.</text>
</comment>
<evidence type="ECO:0000313" key="5">
    <source>
        <dbReference type="Proteomes" id="UP000557392"/>
    </source>
</evidence>
<protein>
    <submittedName>
        <fullName evidence="4">Putative dehydrogenase</fullName>
    </submittedName>
</protein>
<dbReference type="AlphaFoldDB" id="A0A7W6NZ67"/>
<dbReference type="Pfam" id="PF22725">
    <property type="entry name" value="GFO_IDH_MocA_C3"/>
    <property type="match status" value="1"/>
</dbReference>
<dbReference type="InterPro" id="IPR050463">
    <property type="entry name" value="Gfo/Idh/MocA_oxidrdct_glycsds"/>
</dbReference>
<dbReference type="SUPFAM" id="SSF51735">
    <property type="entry name" value="NAD(P)-binding Rossmann-fold domains"/>
    <property type="match status" value="1"/>
</dbReference>
<name>A0A7W6NZ67_9SPHN</name>
<evidence type="ECO:0000256" key="1">
    <source>
        <dbReference type="ARBA" id="ARBA00023002"/>
    </source>
</evidence>
<dbReference type="PANTHER" id="PTHR43818">
    <property type="entry name" value="BCDNA.GH03377"/>
    <property type="match status" value="1"/>
</dbReference>
<evidence type="ECO:0000313" key="4">
    <source>
        <dbReference type="EMBL" id="MBB4101078.1"/>
    </source>
</evidence>
<feature type="domain" description="GFO/IDH/MocA-like oxidoreductase" evidence="3">
    <location>
        <begin position="142"/>
        <end position="273"/>
    </location>
</feature>
<keyword evidence="1" id="KW-0560">Oxidoreductase</keyword>
<organism evidence="4 5">
    <name type="scientific">Sphingomonas kyeonggiensis</name>
    <dbReference type="NCBI Taxonomy" id="1268553"/>
    <lineage>
        <taxon>Bacteria</taxon>
        <taxon>Pseudomonadati</taxon>
        <taxon>Pseudomonadota</taxon>
        <taxon>Alphaproteobacteria</taxon>
        <taxon>Sphingomonadales</taxon>
        <taxon>Sphingomonadaceae</taxon>
        <taxon>Sphingomonas</taxon>
    </lineage>
</organism>
<dbReference type="RefSeq" id="WP_184000446.1">
    <property type="nucleotide sequence ID" value="NZ_JACIEH010000005.1"/>
</dbReference>
<dbReference type="Gene3D" id="3.40.50.720">
    <property type="entry name" value="NAD(P)-binding Rossmann-like Domain"/>
    <property type="match status" value="1"/>
</dbReference>
<dbReference type="SUPFAM" id="SSF55347">
    <property type="entry name" value="Glyceraldehyde-3-phosphate dehydrogenase-like, C-terminal domain"/>
    <property type="match status" value="1"/>
</dbReference>
<dbReference type="Pfam" id="PF01408">
    <property type="entry name" value="GFO_IDH_MocA"/>
    <property type="match status" value="1"/>
</dbReference>
<dbReference type="InterPro" id="IPR055170">
    <property type="entry name" value="GFO_IDH_MocA-like_dom"/>
</dbReference>
<evidence type="ECO:0000259" key="2">
    <source>
        <dbReference type="Pfam" id="PF01408"/>
    </source>
</evidence>